<dbReference type="Proteomes" id="UP000019063">
    <property type="component" value="Unassembled WGS sequence"/>
</dbReference>
<dbReference type="InterPro" id="IPR011006">
    <property type="entry name" value="CheY-like_superfamily"/>
</dbReference>
<evidence type="ECO:0000256" key="1">
    <source>
        <dbReference type="ARBA" id="ARBA00022553"/>
    </source>
</evidence>
<keyword evidence="3" id="KW-0805">Transcription regulation</keyword>
<accession>W4HFD7</accession>
<dbReference type="Gene3D" id="1.10.10.10">
    <property type="entry name" value="Winged helix-like DNA-binding domain superfamily/Winged helix DNA-binding domain"/>
    <property type="match status" value="1"/>
</dbReference>
<dbReference type="STRING" id="1379903.ATO8_17390"/>
<keyword evidence="9" id="KW-1185">Reference proteome</keyword>
<evidence type="ECO:0000256" key="5">
    <source>
        <dbReference type="ARBA" id="ARBA00023163"/>
    </source>
</evidence>
<dbReference type="GO" id="GO:0005829">
    <property type="term" value="C:cytosol"/>
    <property type="evidence" value="ECO:0007669"/>
    <property type="project" value="TreeGrafter"/>
</dbReference>
<evidence type="ECO:0000313" key="9">
    <source>
        <dbReference type="Proteomes" id="UP000019063"/>
    </source>
</evidence>
<reference evidence="8 9" key="1">
    <citation type="journal article" date="2014" name="Antonie Van Leeuwenhoek">
        <title>Roseivivax atlanticus sp. nov., isolated from surface seawater of the Atlantic Ocean.</title>
        <authorList>
            <person name="Li G."/>
            <person name="Lai Q."/>
            <person name="Liu X."/>
            <person name="Sun F."/>
            <person name="Shao Z."/>
        </authorList>
    </citation>
    <scope>NUCLEOTIDE SEQUENCE [LARGE SCALE GENOMIC DNA]</scope>
    <source>
        <strain evidence="8 9">22II-s10s</strain>
    </source>
</reference>
<keyword evidence="4 6" id="KW-0238">DNA-binding</keyword>
<dbReference type="PANTHER" id="PTHR48111">
    <property type="entry name" value="REGULATOR OF RPOS"/>
    <property type="match status" value="1"/>
</dbReference>
<dbReference type="AlphaFoldDB" id="W4HFD7"/>
<dbReference type="InterPro" id="IPR039420">
    <property type="entry name" value="WalR-like"/>
</dbReference>
<keyword evidence="2" id="KW-0902">Two-component regulatory system</keyword>
<keyword evidence="1" id="KW-0597">Phosphoprotein</keyword>
<evidence type="ECO:0000256" key="2">
    <source>
        <dbReference type="ARBA" id="ARBA00023012"/>
    </source>
</evidence>
<dbReference type="SMART" id="SM00862">
    <property type="entry name" value="Trans_reg_C"/>
    <property type="match status" value="1"/>
</dbReference>
<dbReference type="GO" id="GO:0032993">
    <property type="term" value="C:protein-DNA complex"/>
    <property type="evidence" value="ECO:0007669"/>
    <property type="project" value="TreeGrafter"/>
</dbReference>
<evidence type="ECO:0000259" key="7">
    <source>
        <dbReference type="PROSITE" id="PS51755"/>
    </source>
</evidence>
<evidence type="ECO:0000313" key="8">
    <source>
        <dbReference type="EMBL" id="ETW11467.1"/>
    </source>
</evidence>
<dbReference type="CDD" id="cd00383">
    <property type="entry name" value="trans_reg_C"/>
    <property type="match status" value="1"/>
</dbReference>
<dbReference type="GO" id="GO:0000156">
    <property type="term" value="F:phosphorelay response regulator activity"/>
    <property type="evidence" value="ECO:0007669"/>
    <property type="project" value="TreeGrafter"/>
</dbReference>
<dbReference type="RefSeq" id="WP_043846368.1">
    <property type="nucleotide sequence ID" value="NZ_AQQW01000012.1"/>
</dbReference>
<proteinExistence type="predicted"/>
<dbReference type="SUPFAM" id="SSF46894">
    <property type="entry name" value="C-terminal effector domain of the bipartite response regulators"/>
    <property type="match status" value="1"/>
</dbReference>
<protein>
    <submittedName>
        <fullName evidence="8">Cell cycle transcriptional regulator CtrA</fullName>
    </submittedName>
</protein>
<comment type="caution">
    <text evidence="8">The sequence shown here is derived from an EMBL/GenBank/DDBJ whole genome shotgun (WGS) entry which is preliminary data.</text>
</comment>
<evidence type="ECO:0000256" key="3">
    <source>
        <dbReference type="ARBA" id="ARBA00023015"/>
    </source>
</evidence>
<feature type="domain" description="OmpR/PhoB-type" evidence="7">
    <location>
        <begin position="125"/>
        <end position="226"/>
    </location>
</feature>
<dbReference type="Pfam" id="PF00486">
    <property type="entry name" value="Trans_reg_C"/>
    <property type="match status" value="1"/>
</dbReference>
<feature type="DNA-binding region" description="OmpR/PhoB-type" evidence="6">
    <location>
        <begin position="125"/>
        <end position="226"/>
    </location>
</feature>
<dbReference type="SUPFAM" id="SSF52172">
    <property type="entry name" value="CheY-like"/>
    <property type="match status" value="1"/>
</dbReference>
<organism evidence="8 9">
    <name type="scientific">Roseivivax marinus</name>
    <dbReference type="NCBI Taxonomy" id="1379903"/>
    <lineage>
        <taxon>Bacteria</taxon>
        <taxon>Pseudomonadati</taxon>
        <taxon>Pseudomonadota</taxon>
        <taxon>Alphaproteobacteria</taxon>
        <taxon>Rhodobacterales</taxon>
        <taxon>Roseobacteraceae</taxon>
        <taxon>Roseivivax</taxon>
    </lineage>
</organism>
<dbReference type="InterPro" id="IPR036388">
    <property type="entry name" value="WH-like_DNA-bd_sf"/>
</dbReference>
<name>W4HFD7_9RHOB</name>
<dbReference type="InterPro" id="IPR016032">
    <property type="entry name" value="Sig_transdc_resp-reg_C-effctor"/>
</dbReference>
<dbReference type="PANTHER" id="PTHR48111:SF1">
    <property type="entry name" value="TWO-COMPONENT RESPONSE REGULATOR ORR33"/>
    <property type="match status" value="1"/>
</dbReference>
<dbReference type="eggNOG" id="COG0745">
    <property type="taxonomic scope" value="Bacteria"/>
</dbReference>
<evidence type="ECO:0000256" key="4">
    <source>
        <dbReference type="ARBA" id="ARBA00023125"/>
    </source>
</evidence>
<dbReference type="PROSITE" id="PS51755">
    <property type="entry name" value="OMPR_PHOB"/>
    <property type="match status" value="1"/>
</dbReference>
<sequence length="228" mass="25080">MNLLLFELRTERHTGLVKELRSAGLTVTMLPEDVFDAEGPTLALRLGTGAGLLLADSDAAPRQIAAIRRAGYTEPVIVMRDVRNARRAAELLDTGADDDMVIPVKGPEVRARLRSIARRSAGHASAQTSIGEITVFFDGRDPEVQGERVQLSSRESVIFQHLAMNTSRIVSKQTLYDVVYGLSDDRPFDKVIDVHICKIRKKLSAASAIGHSYIETVRRRGYTLAAPE</sequence>
<gene>
    <name evidence="8" type="ORF">ATO8_17390</name>
</gene>
<dbReference type="InterPro" id="IPR001867">
    <property type="entry name" value="OmpR/PhoB-type_DNA-bd"/>
</dbReference>
<evidence type="ECO:0000256" key="6">
    <source>
        <dbReference type="PROSITE-ProRule" id="PRU01091"/>
    </source>
</evidence>
<keyword evidence="5" id="KW-0804">Transcription</keyword>
<dbReference type="GO" id="GO:0006355">
    <property type="term" value="P:regulation of DNA-templated transcription"/>
    <property type="evidence" value="ECO:0007669"/>
    <property type="project" value="InterPro"/>
</dbReference>
<dbReference type="EMBL" id="AQQW01000012">
    <property type="protein sequence ID" value="ETW11467.1"/>
    <property type="molecule type" value="Genomic_DNA"/>
</dbReference>
<dbReference type="GO" id="GO:0000976">
    <property type="term" value="F:transcription cis-regulatory region binding"/>
    <property type="evidence" value="ECO:0007669"/>
    <property type="project" value="TreeGrafter"/>
</dbReference>